<dbReference type="InterPro" id="IPR009506">
    <property type="entry name" value="YjiS-like"/>
</dbReference>
<dbReference type="EMBL" id="BMZF01000013">
    <property type="protein sequence ID" value="GHA62160.1"/>
    <property type="molecule type" value="Genomic_DNA"/>
</dbReference>
<evidence type="ECO:0000313" key="3">
    <source>
        <dbReference type="Proteomes" id="UP000634455"/>
    </source>
</evidence>
<dbReference type="Proteomes" id="UP000634455">
    <property type="component" value="Unassembled WGS sequence"/>
</dbReference>
<reference evidence="3" key="1">
    <citation type="journal article" date="2019" name="Int. J. Syst. Evol. Microbiol.">
        <title>The Global Catalogue of Microorganisms (GCM) 10K type strain sequencing project: providing services to taxonomists for standard genome sequencing and annotation.</title>
        <authorList>
            <consortium name="The Broad Institute Genomics Platform"/>
            <consortium name="The Broad Institute Genome Sequencing Center for Infectious Disease"/>
            <person name="Wu L."/>
            <person name="Ma J."/>
        </authorList>
    </citation>
    <scope>NUCLEOTIDE SEQUENCE [LARGE SCALE GENOMIC DNA]</scope>
    <source>
        <strain evidence="3">KCTC 32465</strain>
    </source>
</reference>
<evidence type="ECO:0000313" key="2">
    <source>
        <dbReference type="EMBL" id="GHA62160.1"/>
    </source>
</evidence>
<protein>
    <recommendedName>
        <fullName evidence="1">YjiS-like domain-containing protein</fullName>
    </recommendedName>
</protein>
<dbReference type="RefSeq" id="WP_189641513.1">
    <property type="nucleotide sequence ID" value="NZ_BMZF01000013.1"/>
</dbReference>
<gene>
    <name evidence="2" type="ORF">GCM10008927_29490</name>
</gene>
<feature type="domain" description="YjiS-like" evidence="1">
    <location>
        <begin position="27"/>
        <end position="52"/>
    </location>
</feature>
<proteinExistence type="predicted"/>
<keyword evidence="3" id="KW-1185">Reference proteome</keyword>
<sequence length="59" mass="6648">MFIKAISGFRQDGSVKRTKPRGLLEIRRQRLALSHLTPRQLSDIGISPAEAEYEAAGYF</sequence>
<evidence type="ECO:0000259" key="1">
    <source>
        <dbReference type="Pfam" id="PF06568"/>
    </source>
</evidence>
<comment type="caution">
    <text evidence="2">The sequence shown here is derived from an EMBL/GenBank/DDBJ whole genome shotgun (WGS) entry which is preliminary data.</text>
</comment>
<organism evidence="2 3">
    <name type="scientific">Paramylibacter ulvae</name>
    <dbReference type="NCBI Taxonomy" id="1651968"/>
    <lineage>
        <taxon>Bacteria</taxon>
        <taxon>Pseudomonadati</taxon>
        <taxon>Pseudomonadota</taxon>
        <taxon>Alphaproteobacteria</taxon>
        <taxon>Rhodobacterales</taxon>
        <taxon>Paracoccaceae</taxon>
        <taxon>Paramylibacter</taxon>
    </lineage>
</organism>
<name>A0ABQ3D9A0_9RHOB</name>
<dbReference type="Pfam" id="PF06568">
    <property type="entry name" value="YjiS-like"/>
    <property type="match status" value="1"/>
</dbReference>
<accession>A0ABQ3D9A0</accession>